<dbReference type="SUPFAM" id="SSF55781">
    <property type="entry name" value="GAF domain-like"/>
    <property type="match status" value="1"/>
</dbReference>
<dbReference type="InterPro" id="IPR029016">
    <property type="entry name" value="GAF-like_dom_sf"/>
</dbReference>
<dbReference type="InterPro" id="IPR011712">
    <property type="entry name" value="Sig_transdc_His_kin_sub3_dim/P"/>
</dbReference>
<keyword evidence="5" id="KW-0812">Transmembrane</keyword>
<comment type="caution">
    <text evidence="8">The sequence shown here is derived from an EMBL/GenBank/DDBJ whole genome shotgun (WGS) entry which is preliminary data.</text>
</comment>
<keyword evidence="5" id="KW-1133">Transmembrane helix</keyword>
<evidence type="ECO:0000313" key="9">
    <source>
        <dbReference type="Proteomes" id="UP001165135"/>
    </source>
</evidence>
<evidence type="ECO:0000256" key="5">
    <source>
        <dbReference type="SAM" id="Phobius"/>
    </source>
</evidence>
<keyword evidence="3" id="KW-0902">Two-component regulatory system</keyword>
<organism evidence="8 9">
    <name type="scientific">Actinoallomurus iriomotensis</name>
    <dbReference type="NCBI Taxonomy" id="478107"/>
    <lineage>
        <taxon>Bacteria</taxon>
        <taxon>Bacillati</taxon>
        <taxon>Actinomycetota</taxon>
        <taxon>Actinomycetes</taxon>
        <taxon>Streptosporangiales</taxon>
        <taxon>Thermomonosporaceae</taxon>
        <taxon>Actinoallomurus</taxon>
    </lineage>
</organism>
<dbReference type="SMART" id="SM00387">
    <property type="entry name" value="HATPase_c"/>
    <property type="match status" value="1"/>
</dbReference>
<dbReference type="GO" id="GO:0016020">
    <property type="term" value="C:membrane"/>
    <property type="evidence" value="ECO:0007669"/>
    <property type="project" value="InterPro"/>
</dbReference>
<proteinExistence type="predicted"/>
<dbReference type="GO" id="GO:0046983">
    <property type="term" value="F:protein dimerization activity"/>
    <property type="evidence" value="ECO:0007669"/>
    <property type="project" value="InterPro"/>
</dbReference>
<dbReference type="RefSeq" id="WP_285627283.1">
    <property type="nucleotide sequence ID" value="NZ_BSTJ01000007.1"/>
</dbReference>
<feature type="transmembrane region" description="Helical" evidence="5">
    <location>
        <begin position="12"/>
        <end position="35"/>
    </location>
</feature>
<dbReference type="InterPro" id="IPR050482">
    <property type="entry name" value="Sensor_HK_TwoCompSys"/>
</dbReference>
<keyword evidence="5" id="KW-0472">Membrane</keyword>
<dbReference type="Pfam" id="PF02518">
    <property type="entry name" value="HATPase_c"/>
    <property type="match status" value="1"/>
</dbReference>
<reference evidence="8" key="1">
    <citation type="submission" date="2023-03" db="EMBL/GenBank/DDBJ databases">
        <title>Actinoallomurus iriomotensis NBRC 103681.</title>
        <authorList>
            <person name="Ichikawa N."/>
            <person name="Sato H."/>
            <person name="Tonouchi N."/>
        </authorList>
    </citation>
    <scope>NUCLEOTIDE SEQUENCE</scope>
    <source>
        <strain evidence="8">NBRC 103681</strain>
    </source>
</reference>
<evidence type="ECO:0008006" key="10">
    <source>
        <dbReference type="Google" id="ProtNLM"/>
    </source>
</evidence>
<dbReference type="SMART" id="SM00065">
    <property type="entry name" value="GAF"/>
    <property type="match status" value="1"/>
</dbReference>
<dbReference type="InterPro" id="IPR003594">
    <property type="entry name" value="HATPase_dom"/>
</dbReference>
<feature type="region of interest" description="Disordered" evidence="4">
    <location>
        <begin position="591"/>
        <end position="629"/>
    </location>
</feature>
<dbReference type="EMBL" id="BSTJ01000007">
    <property type="protein sequence ID" value="GLY77578.1"/>
    <property type="molecule type" value="Genomic_DNA"/>
</dbReference>
<name>A0A9W6RKX8_9ACTN</name>
<sequence>MRRRGPAFRLILVGGVMALPMIGAFALLFSAVTALRDADATARRSAAVLISADRLDRLVLALDRDARALALTGAPAYLRAYDAERAAFSGEGANFARLTARVDPDEARLAREIVQADDAYVRDRLTPLVNAARGDPAGARAMVRDGQGLSRLSSLRERSAGFEATRTNAVAGSGRHAAEVARRMTVSAVVCAAAALLFVSFVAFLPRLVVRPVRQAADLADALADEQRALRRVATLVACGVSPAQVFDAVAAEVGRVLKVEHTSIIRFEPDETARVVGHWSDPRVPRAMPPMGGRWPVEDGTVTAATRNTERPARMCDYERATSAIGVWARQAGIRCVVGCPVKVEGRVWGAMFLHSMDEEPPPGGTEERMRQFTELVGTAIAGAQSRSDLLASRARVVAAADESRRRIERDLHDGAQQRLVALALRVRTLETAVAPGQERLRAQMSALVDDLSGVLDDLQEVSRGIVPPILGRSGLGPALRSLARRSPVTVRLGTGFAERLPERVEVAVYYTAAEALTNVAKHARASEVRVDLSLENGAVRLSVRDDGRGGADLTRGSGLVGLKDRVEALGGTIEIISPPGGGTSVLAAIPVEPAEDGAEDGAERPDRPVRAAGVRSEDLAKKGSDLL</sequence>
<feature type="compositionally biased region" description="Basic and acidic residues" evidence="4">
    <location>
        <begin position="603"/>
        <end position="629"/>
    </location>
</feature>
<dbReference type="Pfam" id="PF07730">
    <property type="entry name" value="HisKA_3"/>
    <property type="match status" value="1"/>
</dbReference>
<dbReference type="Proteomes" id="UP001165135">
    <property type="component" value="Unassembled WGS sequence"/>
</dbReference>
<dbReference type="InterPro" id="IPR003018">
    <property type="entry name" value="GAF"/>
</dbReference>
<dbReference type="Gene3D" id="3.30.450.40">
    <property type="match status" value="1"/>
</dbReference>
<evidence type="ECO:0000313" key="8">
    <source>
        <dbReference type="EMBL" id="GLY77578.1"/>
    </source>
</evidence>
<evidence type="ECO:0000256" key="4">
    <source>
        <dbReference type="SAM" id="MobiDB-lite"/>
    </source>
</evidence>
<feature type="domain" description="GAF" evidence="6">
    <location>
        <begin position="242"/>
        <end position="392"/>
    </location>
</feature>
<gene>
    <name evidence="8" type="ORF">Airi01_058450</name>
</gene>
<evidence type="ECO:0000259" key="7">
    <source>
        <dbReference type="SMART" id="SM00387"/>
    </source>
</evidence>
<keyword evidence="2" id="KW-0418">Kinase</keyword>
<dbReference type="Gene3D" id="1.20.5.1930">
    <property type="match status" value="1"/>
</dbReference>
<dbReference type="Gene3D" id="3.30.565.10">
    <property type="entry name" value="Histidine kinase-like ATPase, C-terminal domain"/>
    <property type="match status" value="1"/>
</dbReference>
<evidence type="ECO:0000259" key="6">
    <source>
        <dbReference type="SMART" id="SM00065"/>
    </source>
</evidence>
<keyword evidence="1" id="KW-0808">Transferase</keyword>
<evidence type="ECO:0000256" key="1">
    <source>
        <dbReference type="ARBA" id="ARBA00022679"/>
    </source>
</evidence>
<dbReference type="Pfam" id="PF01590">
    <property type="entry name" value="GAF"/>
    <property type="match status" value="1"/>
</dbReference>
<evidence type="ECO:0000256" key="3">
    <source>
        <dbReference type="ARBA" id="ARBA00023012"/>
    </source>
</evidence>
<evidence type="ECO:0000256" key="2">
    <source>
        <dbReference type="ARBA" id="ARBA00022777"/>
    </source>
</evidence>
<dbReference type="PANTHER" id="PTHR24421">
    <property type="entry name" value="NITRATE/NITRITE SENSOR PROTEIN NARX-RELATED"/>
    <property type="match status" value="1"/>
</dbReference>
<dbReference type="InterPro" id="IPR036890">
    <property type="entry name" value="HATPase_C_sf"/>
</dbReference>
<dbReference type="GO" id="GO:0000155">
    <property type="term" value="F:phosphorelay sensor kinase activity"/>
    <property type="evidence" value="ECO:0007669"/>
    <property type="project" value="InterPro"/>
</dbReference>
<feature type="transmembrane region" description="Helical" evidence="5">
    <location>
        <begin position="185"/>
        <end position="205"/>
    </location>
</feature>
<dbReference type="SUPFAM" id="SSF55874">
    <property type="entry name" value="ATPase domain of HSP90 chaperone/DNA topoisomerase II/histidine kinase"/>
    <property type="match status" value="1"/>
</dbReference>
<dbReference type="AlphaFoldDB" id="A0A9W6RKX8"/>
<dbReference type="CDD" id="cd16917">
    <property type="entry name" value="HATPase_UhpB-NarQ-NarX-like"/>
    <property type="match status" value="1"/>
</dbReference>
<feature type="domain" description="Histidine kinase/HSP90-like ATPase" evidence="7">
    <location>
        <begin position="505"/>
        <end position="595"/>
    </location>
</feature>
<protein>
    <recommendedName>
        <fullName evidence="10">GAF domain-containing protein</fullName>
    </recommendedName>
</protein>
<accession>A0A9W6RKX8</accession>